<keyword evidence="4" id="KW-1185">Reference proteome</keyword>
<evidence type="ECO:0000256" key="1">
    <source>
        <dbReference type="SAM" id="MobiDB-lite"/>
    </source>
</evidence>
<evidence type="ECO:0008006" key="5">
    <source>
        <dbReference type="Google" id="ProtNLM"/>
    </source>
</evidence>
<reference evidence="3 4" key="1">
    <citation type="submission" date="2018-05" db="EMBL/GenBank/DDBJ databases">
        <authorList>
            <consortium name="IHU Genomes"/>
        </authorList>
    </citation>
    <scope>NUCLEOTIDE SEQUENCE [LARGE SCALE GENOMIC DNA]</scope>
    <source>
        <strain evidence="3 4">P7335</strain>
    </source>
</reference>
<feature type="region of interest" description="Disordered" evidence="1">
    <location>
        <begin position="259"/>
        <end position="347"/>
    </location>
</feature>
<proteinExistence type="predicted"/>
<feature type="signal peptide" evidence="2">
    <location>
        <begin position="1"/>
        <end position="22"/>
    </location>
</feature>
<feature type="chain" id="PRO_5039172647" description="PE-PGRS family protein" evidence="2">
    <location>
        <begin position="23"/>
        <end position="347"/>
    </location>
</feature>
<evidence type="ECO:0000313" key="4">
    <source>
        <dbReference type="Proteomes" id="UP000252008"/>
    </source>
</evidence>
<dbReference type="STRING" id="39692.BST38_09195"/>
<dbReference type="AlphaFoldDB" id="A0A375YC20"/>
<organism evidence="3 4">
    <name type="scientific">Mycolicibacterium parafortuitum</name>
    <name type="common">Mycobacterium parafortuitum</name>
    <dbReference type="NCBI Taxonomy" id="39692"/>
    <lineage>
        <taxon>Bacteria</taxon>
        <taxon>Bacillati</taxon>
        <taxon>Actinomycetota</taxon>
        <taxon>Actinomycetes</taxon>
        <taxon>Mycobacteriales</taxon>
        <taxon>Mycobacteriaceae</taxon>
        <taxon>Mycolicibacterium</taxon>
    </lineage>
</organism>
<dbReference type="EMBL" id="UEGS01000001">
    <property type="protein sequence ID" value="SRX78667.1"/>
    <property type="molecule type" value="Genomic_DNA"/>
</dbReference>
<keyword evidence="2" id="KW-0732">Signal</keyword>
<sequence length="347" mass="35035">MRVGVRSCVTAGVAVLGASAIAVMPVHPVTSPTATATAQAVRLTAVPSPLQLYQEVFQQSLSNASSVARQYFDDPFPITRAILQNQASAVADAVAALGAGDYAALVAAATDVVLEPFRGGGAALSHLTALLNQPFAVEGFFLIAVSPVLAGLVATGRAVGEVFEALTKLDVIGATYAVLNIPGRIVDGVLNGVQGASVGILEDLPGLLSPLSDDVPPGPIAVGISLDQDMAAAIPPRDTPAQVGDLPDPDAAAITVTAVDTVVGETTGDDIPRDDEATHDDEDTPVDENIATDDADTAESDAAPRTSGKPHRVRGSAIATPQAPDQDTDSDNDAAPADGTGADKDAA</sequence>
<evidence type="ECO:0000313" key="3">
    <source>
        <dbReference type="EMBL" id="SRX78667.1"/>
    </source>
</evidence>
<accession>A0A375YC20</accession>
<evidence type="ECO:0000256" key="2">
    <source>
        <dbReference type="SAM" id="SignalP"/>
    </source>
</evidence>
<protein>
    <recommendedName>
        <fullName evidence="5">PE-PGRS family protein</fullName>
    </recommendedName>
</protein>
<feature type="compositionally biased region" description="Acidic residues" evidence="1">
    <location>
        <begin position="277"/>
        <end position="299"/>
    </location>
</feature>
<gene>
    <name evidence="3" type="ORF">MPP7335_00395</name>
</gene>
<name>A0A375YC20_MYCPF</name>
<dbReference type="Proteomes" id="UP000252008">
    <property type="component" value="Unassembled WGS sequence"/>
</dbReference>